<dbReference type="PANTHER" id="PTHR46825:SF15">
    <property type="entry name" value="BETA-LACTAMASE-RELATED DOMAIN-CONTAINING PROTEIN"/>
    <property type="match status" value="1"/>
</dbReference>
<feature type="domain" description="Peptidase S12 Pab87-related C-terminal" evidence="3">
    <location>
        <begin position="419"/>
        <end position="493"/>
    </location>
</feature>
<accession>A0ABW7PKM3</accession>
<dbReference type="RefSeq" id="WP_395512622.1">
    <property type="nucleotide sequence ID" value="NZ_JBBDHD010000101.1"/>
</dbReference>
<dbReference type="Pfam" id="PF11954">
    <property type="entry name" value="DUF3471"/>
    <property type="match status" value="1"/>
</dbReference>
<organism evidence="4 5">
    <name type="scientific">Streptomyces racemochromogenes</name>
    <dbReference type="NCBI Taxonomy" id="67353"/>
    <lineage>
        <taxon>Bacteria</taxon>
        <taxon>Bacillati</taxon>
        <taxon>Actinomycetota</taxon>
        <taxon>Actinomycetes</taxon>
        <taxon>Kitasatosporales</taxon>
        <taxon>Streptomycetaceae</taxon>
        <taxon>Streptomyces</taxon>
    </lineage>
</organism>
<protein>
    <submittedName>
        <fullName evidence="4">Serine hydrolase</fullName>
    </submittedName>
</protein>
<feature type="domain" description="Beta-lactamase-related" evidence="2">
    <location>
        <begin position="47"/>
        <end position="373"/>
    </location>
</feature>
<dbReference type="SUPFAM" id="SSF56601">
    <property type="entry name" value="beta-lactamase/transpeptidase-like"/>
    <property type="match status" value="1"/>
</dbReference>
<evidence type="ECO:0000313" key="4">
    <source>
        <dbReference type="EMBL" id="MFH7598954.1"/>
    </source>
</evidence>
<dbReference type="Gene3D" id="2.40.128.600">
    <property type="match status" value="1"/>
</dbReference>
<reference evidence="4 5" key="1">
    <citation type="submission" date="2024-03" db="EMBL/GenBank/DDBJ databases">
        <title>Whole genome sequencing of Streptomyces racemochromogenes, to identify antimicrobial biosynthetic gene clusters.</title>
        <authorList>
            <person name="Suryawanshi P."/>
            <person name="Krishnaraj P.U."/>
            <person name="Arun Y.P."/>
            <person name="Suryawanshi M.P."/>
            <person name="Rakshit O."/>
        </authorList>
    </citation>
    <scope>NUCLEOTIDE SEQUENCE [LARGE SCALE GENOMIC DNA]</scope>
    <source>
        <strain evidence="4 5">AUDT626</strain>
    </source>
</reference>
<dbReference type="InterPro" id="IPR012338">
    <property type="entry name" value="Beta-lactam/transpept-like"/>
</dbReference>
<dbReference type="Pfam" id="PF00144">
    <property type="entry name" value="Beta-lactamase"/>
    <property type="match status" value="1"/>
</dbReference>
<keyword evidence="1" id="KW-0732">Signal</keyword>
<comment type="caution">
    <text evidence="4">The sequence shown here is derived from an EMBL/GenBank/DDBJ whole genome shotgun (WGS) entry which is preliminary data.</text>
</comment>
<evidence type="ECO:0000259" key="2">
    <source>
        <dbReference type="Pfam" id="PF00144"/>
    </source>
</evidence>
<dbReference type="Gene3D" id="3.40.710.10">
    <property type="entry name" value="DD-peptidase/beta-lactamase superfamily"/>
    <property type="match status" value="1"/>
</dbReference>
<dbReference type="PANTHER" id="PTHR46825">
    <property type="entry name" value="D-ALANYL-D-ALANINE-CARBOXYPEPTIDASE/ENDOPEPTIDASE AMPH"/>
    <property type="match status" value="1"/>
</dbReference>
<evidence type="ECO:0000259" key="3">
    <source>
        <dbReference type="Pfam" id="PF11954"/>
    </source>
</evidence>
<keyword evidence="4" id="KW-0378">Hydrolase</keyword>
<dbReference type="GO" id="GO:0016787">
    <property type="term" value="F:hydrolase activity"/>
    <property type="evidence" value="ECO:0007669"/>
    <property type="project" value="UniProtKB-KW"/>
</dbReference>
<evidence type="ECO:0000256" key="1">
    <source>
        <dbReference type="SAM" id="SignalP"/>
    </source>
</evidence>
<dbReference type="InterPro" id="IPR050491">
    <property type="entry name" value="AmpC-like"/>
</dbReference>
<sequence length="513" mass="54519">MRTHRAAALAGAAILLAAGTAAAEPTPPPPPKPRIGDAAVAKAVTRLDATVADVMRRTGIPGVAVAVVHHDKVLYLKGFGLRRTGESAKVDPDTVFQLASVSKPLSSTVVAGALADPAAWDEPLGTSLPGFALKDPWVTSHVTPADLFSHRTGLPDHAGDLLEDLGYDQSYILDHLRLEPLTPFRASYAYTNFGLTAAAEAVARRHGTTWQKLSADTLFKPAGMTHTSTEFSAYAKAPDRAYGHVKNPDGTWSPRYVRDADAQAPAGGASSTARDMARWLRLQLGDGVLDGKRVVPADKLNRTRLPEIVSQAQTFRGVPQFYGLGWNVSYDDDGRLRLGHSGGFELGANTNVTMLPLEQLGIVVLTNAAPVGQADAIALDFFDTAEHGRPTADWLALTGALYAQQLNEGHRSTTDYAHPPAGAAPAKAAGTYTGTYDNAYYGPLTVTADAKGALTLSLGPKPLRFPLTHYDGDTFSFVTVGENAVGRTGVTFSDGTVRVEYLDAEHLGTFTRR</sequence>
<gene>
    <name evidence="4" type="ORF">WDV06_28245</name>
</gene>
<keyword evidence="5" id="KW-1185">Reference proteome</keyword>
<proteinExistence type="predicted"/>
<dbReference type="InterPro" id="IPR021860">
    <property type="entry name" value="Peptidase_S12_Pab87-rel_C"/>
</dbReference>
<dbReference type="EMBL" id="JBBDHD010000101">
    <property type="protein sequence ID" value="MFH7598954.1"/>
    <property type="molecule type" value="Genomic_DNA"/>
</dbReference>
<feature type="chain" id="PRO_5047110127" evidence="1">
    <location>
        <begin position="24"/>
        <end position="513"/>
    </location>
</feature>
<dbReference type="InterPro" id="IPR001466">
    <property type="entry name" value="Beta-lactam-related"/>
</dbReference>
<dbReference type="Proteomes" id="UP001610631">
    <property type="component" value="Unassembled WGS sequence"/>
</dbReference>
<feature type="signal peptide" evidence="1">
    <location>
        <begin position="1"/>
        <end position="23"/>
    </location>
</feature>
<evidence type="ECO:0000313" key="5">
    <source>
        <dbReference type="Proteomes" id="UP001610631"/>
    </source>
</evidence>
<name>A0ABW7PKM3_9ACTN</name>